<dbReference type="GO" id="GO:0051225">
    <property type="term" value="P:spindle assembly"/>
    <property type="evidence" value="ECO:0007669"/>
    <property type="project" value="InterPro"/>
</dbReference>
<evidence type="ECO:0000256" key="7">
    <source>
        <dbReference type="ARBA" id="ARBA00023054"/>
    </source>
</evidence>
<dbReference type="GO" id="GO:0051301">
    <property type="term" value="P:cell division"/>
    <property type="evidence" value="ECO:0007669"/>
    <property type="project" value="UniProtKB-KW"/>
</dbReference>
<dbReference type="InterPro" id="IPR026206">
    <property type="entry name" value="HAUS3"/>
</dbReference>
<reference evidence="13" key="2">
    <citation type="submission" date="2017-05" db="UniProtKB">
        <authorList>
            <consortium name="EnsemblMetazoa"/>
        </authorList>
    </citation>
    <scope>IDENTIFICATION</scope>
</reference>
<evidence type="ECO:0000256" key="1">
    <source>
        <dbReference type="ARBA" id="ARBA00004186"/>
    </source>
</evidence>
<comment type="subcellular location">
    <subcellularLocation>
        <location evidence="1">Cytoplasm</location>
        <location evidence="1">Cytoskeleton</location>
        <location evidence="1">Spindle</location>
    </subcellularLocation>
</comment>
<dbReference type="PANTHER" id="PTHR19378:SF0">
    <property type="entry name" value="HAUS AUGMIN-LIKE COMPLEX SUBUNIT 3"/>
    <property type="match status" value="1"/>
</dbReference>
<evidence type="ECO:0000256" key="8">
    <source>
        <dbReference type="ARBA" id="ARBA00023212"/>
    </source>
</evidence>
<gene>
    <name evidence="13" type="primary">105314446</name>
</gene>
<feature type="compositionally biased region" description="Basic and acidic residues" evidence="11">
    <location>
        <begin position="180"/>
        <end position="191"/>
    </location>
</feature>
<keyword evidence="5" id="KW-0493">Microtubule</keyword>
<feature type="coiled-coil region" evidence="10">
    <location>
        <begin position="534"/>
        <end position="568"/>
    </location>
</feature>
<evidence type="ECO:0000256" key="9">
    <source>
        <dbReference type="ARBA" id="ARBA00023306"/>
    </source>
</evidence>
<evidence type="ECO:0000256" key="3">
    <source>
        <dbReference type="ARBA" id="ARBA00022490"/>
    </source>
</evidence>
<evidence type="ECO:0000313" key="13">
    <source>
        <dbReference type="EnsemblMetazoa" id="Aqu2.1.17968_001"/>
    </source>
</evidence>
<dbReference type="GO" id="GO:0005874">
    <property type="term" value="C:microtubule"/>
    <property type="evidence" value="ECO:0007669"/>
    <property type="project" value="UniProtKB-KW"/>
</dbReference>
<accession>A0A1X7TSJ6</accession>
<evidence type="ECO:0000259" key="12">
    <source>
        <dbReference type="Pfam" id="PF14932"/>
    </source>
</evidence>
<sequence>MEADFQEVLSRLGYKGALPSLGAAANKRIESFMKLITQELKSCEALTGEAKENFEELVRLNKELSREDFRKVLRKRQDAKLKSQEKYELEAKELEERAQSLKEQLQTLNHIHRLMSMQNEKCLREFEAAGNNLKLLQNEHQEAALKSEEANTKFIQSLTNLKASMNRLISLYSNQTSPQTRERKREGEREGPSCSLLSCTSLEPYYKAEEEFMKCLTDFAKKQFLPGMSKMTDLSDTADFGLKDEEELSQYLTKQEYDKQSEQLKRLQTIYPIVQTQLIRQEVNKSHFAAASKRTREEIEEIKSGRGLVSLETEALSERIQLNEEKVSTLRDIILSYDSTLPPLIRDWASLKTSRVLHGDYDLKLKRQEYYLSKKDEIIAQLKGQRGRQELISLLLEAELRCHRDARGLLEACHLQLEKWKTEAIERQNRLRQLDEKQKEGVHVTDETVDLSSGCLSQLLCVGDHMTSGHMTSDEIETKLTGLISERREREEGNKRREEELNKLIELMQERLGQLEACVFEGEERNKSSIKFISKEYSESVDKLQSMLATIEAKIKDILKDNNEKQKMLQSSPLLVEKRNLFVYFFTDPEKLSSVMADLTHRVNTLATAVELT</sequence>
<reference evidence="14" key="1">
    <citation type="journal article" date="2010" name="Nature">
        <title>The Amphimedon queenslandica genome and the evolution of animal complexity.</title>
        <authorList>
            <person name="Srivastava M."/>
            <person name="Simakov O."/>
            <person name="Chapman J."/>
            <person name="Fahey B."/>
            <person name="Gauthier M.E."/>
            <person name="Mitros T."/>
            <person name="Richards G.S."/>
            <person name="Conaco C."/>
            <person name="Dacre M."/>
            <person name="Hellsten U."/>
            <person name="Larroux C."/>
            <person name="Putnam N.H."/>
            <person name="Stanke M."/>
            <person name="Adamska M."/>
            <person name="Darling A."/>
            <person name="Degnan S.M."/>
            <person name="Oakley T.H."/>
            <person name="Plachetzki D.C."/>
            <person name="Zhai Y."/>
            <person name="Adamski M."/>
            <person name="Calcino A."/>
            <person name="Cummins S.F."/>
            <person name="Goodstein D.M."/>
            <person name="Harris C."/>
            <person name="Jackson D.J."/>
            <person name="Leys S.P."/>
            <person name="Shu S."/>
            <person name="Woodcroft B.J."/>
            <person name="Vervoort M."/>
            <person name="Kosik K.S."/>
            <person name="Manning G."/>
            <person name="Degnan B.M."/>
            <person name="Rokhsar D.S."/>
        </authorList>
    </citation>
    <scope>NUCLEOTIDE SEQUENCE [LARGE SCALE GENOMIC DNA]</scope>
</reference>
<proteinExistence type="inferred from homology"/>
<keyword evidence="3" id="KW-0963">Cytoplasm</keyword>
<dbReference type="GO" id="GO:0031023">
    <property type="term" value="P:microtubule organizing center organization"/>
    <property type="evidence" value="ECO:0007669"/>
    <property type="project" value="TreeGrafter"/>
</dbReference>
<comment type="similarity">
    <text evidence="2">Belongs to the HAUS3 family.</text>
</comment>
<protein>
    <recommendedName>
        <fullName evidence="12">HAUS augmin-like complex subunit 3 N-terminal domain-containing protein</fullName>
    </recommendedName>
</protein>
<dbReference type="InParanoid" id="A0A1X7TSJ6"/>
<keyword evidence="8" id="KW-0206">Cytoskeleton</keyword>
<evidence type="ECO:0000256" key="11">
    <source>
        <dbReference type="SAM" id="MobiDB-lite"/>
    </source>
</evidence>
<evidence type="ECO:0000256" key="4">
    <source>
        <dbReference type="ARBA" id="ARBA00022618"/>
    </source>
</evidence>
<evidence type="ECO:0000256" key="6">
    <source>
        <dbReference type="ARBA" id="ARBA00022776"/>
    </source>
</evidence>
<evidence type="ECO:0000256" key="10">
    <source>
        <dbReference type="SAM" id="Coils"/>
    </source>
</evidence>
<dbReference type="AlphaFoldDB" id="A0A1X7TSJ6"/>
<evidence type="ECO:0000313" key="14">
    <source>
        <dbReference type="Proteomes" id="UP000007879"/>
    </source>
</evidence>
<evidence type="ECO:0000256" key="5">
    <source>
        <dbReference type="ARBA" id="ARBA00022701"/>
    </source>
</evidence>
<dbReference type="PRINTS" id="PR02089">
    <property type="entry name" value="HAUSAUGMINL3"/>
</dbReference>
<dbReference type="InterPro" id="IPR032733">
    <property type="entry name" value="HAUS3_N"/>
</dbReference>
<dbReference type="GO" id="GO:0005815">
    <property type="term" value="C:microtubule organizing center"/>
    <property type="evidence" value="ECO:0007669"/>
    <property type="project" value="TreeGrafter"/>
</dbReference>
<dbReference type="Proteomes" id="UP000007879">
    <property type="component" value="Unassembled WGS sequence"/>
</dbReference>
<evidence type="ECO:0000256" key="2">
    <source>
        <dbReference type="ARBA" id="ARBA00009645"/>
    </source>
</evidence>
<keyword evidence="7 10" id="KW-0175">Coiled coil</keyword>
<name>A0A1X7TSJ6_AMPQE</name>
<feature type="coiled-coil region" evidence="10">
    <location>
        <begin position="43"/>
        <end position="153"/>
    </location>
</feature>
<feature type="region of interest" description="Disordered" evidence="11">
    <location>
        <begin position="172"/>
        <end position="193"/>
    </location>
</feature>
<dbReference type="EnsemblMetazoa" id="XM_020002442.1">
    <property type="protein sequence ID" value="XP_019858001.1"/>
    <property type="gene ID" value="LOC105314446"/>
</dbReference>
<dbReference type="STRING" id="400682.A0A1X7TSJ6"/>
<keyword evidence="9" id="KW-0131">Cell cycle</keyword>
<dbReference type="GO" id="GO:0070652">
    <property type="term" value="C:HAUS complex"/>
    <property type="evidence" value="ECO:0007669"/>
    <property type="project" value="InterPro"/>
</dbReference>
<dbReference type="PANTHER" id="PTHR19378">
    <property type="entry name" value="GOLGIN- RELATED"/>
    <property type="match status" value="1"/>
</dbReference>
<dbReference type="EnsemblMetazoa" id="Aqu2.1.17968_001">
    <property type="protein sequence ID" value="Aqu2.1.17968_001"/>
    <property type="gene ID" value="Aqu2.1.17968"/>
</dbReference>
<dbReference type="GO" id="GO:0072686">
    <property type="term" value="C:mitotic spindle"/>
    <property type="evidence" value="ECO:0007669"/>
    <property type="project" value="TreeGrafter"/>
</dbReference>
<dbReference type="OrthoDB" id="2159690at2759"/>
<keyword evidence="6" id="KW-0498">Mitosis</keyword>
<keyword evidence="14" id="KW-1185">Reference proteome</keyword>
<organism evidence="13">
    <name type="scientific">Amphimedon queenslandica</name>
    <name type="common">Sponge</name>
    <dbReference type="NCBI Taxonomy" id="400682"/>
    <lineage>
        <taxon>Eukaryota</taxon>
        <taxon>Metazoa</taxon>
        <taxon>Porifera</taxon>
        <taxon>Demospongiae</taxon>
        <taxon>Heteroscleromorpha</taxon>
        <taxon>Haplosclerida</taxon>
        <taxon>Niphatidae</taxon>
        <taxon>Amphimedon</taxon>
    </lineage>
</organism>
<dbReference type="KEGG" id="aqu:105314446"/>
<keyword evidence="4" id="KW-0132">Cell division</keyword>
<feature type="domain" description="HAUS augmin-like complex subunit 3 N-terminal" evidence="12">
    <location>
        <begin position="29"/>
        <end position="283"/>
    </location>
</feature>
<dbReference type="eggNOG" id="ENOG502R4I5">
    <property type="taxonomic scope" value="Eukaryota"/>
</dbReference>
<dbReference type="Pfam" id="PF14932">
    <property type="entry name" value="HAUS-augmin3"/>
    <property type="match status" value="1"/>
</dbReference>